<dbReference type="Gene3D" id="2.60.20.10">
    <property type="entry name" value="Crystallins"/>
    <property type="match status" value="1"/>
</dbReference>
<protein>
    <recommendedName>
        <fullName evidence="4">Beta/gamma crystallin 'Greek key' domain-containing protein</fullName>
    </recommendedName>
</protein>
<dbReference type="EMBL" id="MU006579">
    <property type="protein sequence ID" value="KAF2746154.1"/>
    <property type="molecule type" value="Genomic_DNA"/>
</dbReference>
<gene>
    <name evidence="2" type="ORF">M011DRAFT_478535</name>
</gene>
<feature type="signal peptide" evidence="1">
    <location>
        <begin position="1"/>
        <end position="17"/>
    </location>
</feature>
<feature type="chain" id="PRO_5025360822" description="Beta/gamma crystallin 'Greek key' domain-containing protein" evidence="1">
    <location>
        <begin position="18"/>
        <end position="103"/>
    </location>
</feature>
<accession>A0A6A6V8V1</accession>
<dbReference type="Proteomes" id="UP000799440">
    <property type="component" value="Unassembled WGS sequence"/>
</dbReference>
<name>A0A6A6V8V1_9PLEO</name>
<evidence type="ECO:0000313" key="2">
    <source>
        <dbReference type="EMBL" id="KAF2746154.1"/>
    </source>
</evidence>
<evidence type="ECO:0008006" key="4">
    <source>
        <dbReference type="Google" id="ProtNLM"/>
    </source>
</evidence>
<reference evidence="2" key="1">
    <citation type="journal article" date="2020" name="Stud. Mycol.">
        <title>101 Dothideomycetes genomes: a test case for predicting lifestyles and emergence of pathogens.</title>
        <authorList>
            <person name="Haridas S."/>
            <person name="Albert R."/>
            <person name="Binder M."/>
            <person name="Bloem J."/>
            <person name="Labutti K."/>
            <person name="Salamov A."/>
            <person name="Andreopoulos B."/>
            <person name="Baker S."/>
            <person name="Barry K."/>
            <person name="Bills G."/>
            <person name="Bluhm B."/>
            <person name="Cannon C."/>
            <person name="Castanera R."/>
            <person name="Culley D."/>
            <person name="Daum C."/>
            <person name="Ezra D."/>
            <person name="Gonzalez J."/>
            <person name="Henrissat B."/>
            <person name="Kuo A."/>
            <person name="Liang C."/>
            <person name="Lipzen A."/>
            <person name="Lutzoni F."/>
            <person name="Magnuson J."/>
            <person name="Mondo S."/>
            <person name="Nolan M."/>
            <person name="Ohm R."/>
            <person name="Pangilinan J."/>
            <person name="Park H.-J."/>
            <person name="Ramirez L."/>
            <person name="Alfaro M."/>
            <person name="Sun H."/>
            <person name="Tritt A."/>
            <person name="Yoshinaga Y."/>
            <person name="Zwiers L.-H."/>
            <person name="Turgeon B."/>
            <person name="Goodwin S."/>
            <person name="Spatafora J."/>
            <person name="Crous P."/>
            <person name="Grigoriev I."/>
        </authorList>
    </citation>
    <scope>NUCLEOTIDE SEQUENCE</scope>
    <source>
        <strain evidence="2">CBS 119925</strain>
    </source>
</reference>
<evidence type="ECO:0000256" key="1">
    <source>
        <dbReference type="SAM" id="SignalP"/>
    </source>
</evidence>
<evidence type="ECO:0000313" key="3">
    <source>
        <dbReference type="Proteomes" id="UP000799440"/>
    </source>
</evidence>
<sequence length="103" mass="11241">MKLALLAATLFASVASARYFELYENANYGGPFWGEYRNNDGACWDIGEGGRKASSVKEYSGTGACTTFYDKKGCAGGKWVQRGDAPTVPAFLNDNIWSFRNSC</sequence>
<proteinExistence type="predicted"/>
<dbReference type="OrthoDB" id="4789728at2759"/>
<dbReference type="AlphaFoldDB" id="A0A6A6V8V1"/>
<keyword evidence="1" id="KW-0732">Signal</keyword>
<organism evidence="2 3">
    <name type="scientific">Sporormia fimetaria CBS 119925</name>
    <dbReference type="NCBI Taxonomy" id="1340428"/>
    <lineage>
        <taxon>Eukaryota</taxon>
        <taxon>Fungi</taxon>
        <taxon>Dikarya</taxon>
        <taxon>Ascomycota</taxon>
        <taxon>Pezizomycotina</taxon>
        <taxon>Dothideomycetes</taxon>
        <taxon>Pleosporomycetidae</taxon>
        <taxon>Pleosporales</taxon>
        <taxon>Sporormiaceae</taxon>
        <taxon>Sporormia</taxon>
    </lineage>
</organism>
<keyword evidence="3" id="KW-1185">Reference proteome</keyword>